<protein>
    <submittedName>
        <fullName evidence="1">Uncharacterized protein</fullName>
    </submittedName>
</protein>
<dbReference type="STRING" id="29488.KS18_11185"/>
<reference evidence="2" key="1">
    <citation type="submission" date="2016-10" db="EMBL/GenBank/DDBJ databases">
        <authorList>
            <person name="Varghese N."/>
            <person name="Submissions S."/>
        </authorList>
    </citation>
    <scope>NUCLEOTIDE SEQUENCE [LARGE SCALE GENOMIC DNA]</scope>
    <source>
        <strain evidence="2">ATCC 29999</strain>
    </source>
</reference>
<accession>A0A1G5QQQ1</accession>
<evidence type="ECO:0000313" key="2">
    <source>
        <dbReference type="Proteomes" id="UP000183223"/>
    </source>
</evidence>
<keyword evidence="2" id="KW-1185">Reference proteome</keyword>
<proteinExistence type="predicted"/>
<dbReference type="EMBL" id="FMWJ01000008">
    <property type="protein sequence ID" value="SCZ63860.1"/>
    <property type="molecule type" value="Genomic_DNA"/>
</dbReference>
<dbReference type="AlphaFoldDB" id="A0A1G5QQQ1"/>
<gene>
    <name evidence="1" type="ORF">SAMN02982990_02089</name>
</gene>
<name>A0A1G5QQQ1_PHOLU</name>
<evidence type="ECO:0000313" key="1">
    <source>
        <dbReference type="EMBL" id="SCZ63860.1"/>
    </source>
</evidence>
<dbReference type="Proteomes" id="UP000183223">
    <property type="component" value="Unassembled WGS sequence"/>
</dbReference>
<organism evidence="1 2">
    <name type="scientific">Photorhabdus luminescens</name>
    <name type="common">Xenorhabdus luminescens</name>
    <dbReference type="NCBI Taxonomy" id="29488"/>
    <lineage>
        <taxon>Bacteria</taxon>
        <taxon>Pseudomonadati</taxon>
        <taxon>Pseudomonadota</taxon>
        <taxon>Gammaproteobacteria</taxon>
        <taxon>Enterobacterales</taxon>
        <taxon>Morganellaceae</taxon>
        <taxon>Photorhabdus</taxon>
    </lineage>
</organism>
<sequence length="98" mass="11380">MFLSLRGVSDEFIPINDTQRTYKKLLMGFDAITSCEIKELYKFKITLTQINEHGLSLPEICLIHKAFSAWVKFDYENARSLLAQYIRAYPSDIGWVTL</sequence>